<evidence type="ECO:0000313" key="1">
    <source>
        <dbReference type="EMBL" id="OWL99023.1"/>
    </source>
</evidence>
<keyword evidence="2" id="KW-1185">Reference proteome</keyword>
<name>A0A246BTP2_9DEIO</name>
<dbReference type="RefSeq" id="WP_088246715.1">
    <property type="nucleotide sequence ID" value="NZ_NHMK01000003.1"/>
</dbReference>
<dbReference type="Proteomes" id="UP000197208">
    <property type="component" value="Unassembled WGS sequence"/>
</dbReference>
<organism evidence="1 2">
    <name type="scientific">Deinococcus indicus</name>
    <dbReference type="NCBI Taxonomy" id="223556"/>
    <lineage>
        <taxon>Bacteria</taxon>
        <taxon>Thermotogati</taxon>
        <taxon>Deinococcota</taxon>
        <taxon>Deinococci</taxon>
        <taxon>Deinococcales</taxon>
        <taxon>Deinococcaceae</taxon>
        <taxon>Deinococcus</taxon>
    </lineage>
</organism>
<protein>
    <submittedName>
        <fullName evidence="1">Uncharacterized protein</fullName>
    </submittedName>
</protein>
<dbReference type="OrthoDB" id="71721at2"/>
<reference evidence="1 2" key="1">
    <citation type="submission" date="2017-05" db="EMBL/GenBank/DDBJ databases">
        <title>De novo genome assembly of Deniococcus indicus strain DR1.</title>
        <authorList>
            <person name="Chauhan D."/>
            <person name="Yennamalli R.M."/>
            <person name="Priyadarshini R."/>
        </authorList>
    </citation>
    <scope>NUCLEOTIDE SEQUENCE [LARGE SCALE GENOMIC DNA]</scope>
    <source>
        <strain evidence="1 2">DR1</strain>
    </source>
</reference>
<dbReference type="AlphaFoldDB" id="A0A246BTP2"/>
<proteinExistence type="predicted"/>
<evidence type="ECO:0000313" key="2">
    <source>
        <dbReference type="Proteomes" id="UP000197208"/>
    </source>
</evidence>
<comment type="caution">
    <text evidence="1">The sequence shown here is derived from an EMBL/GenBank/DDBJ whole genome shotgun (WGS) entry which is preliminary data.</text>
</comment>
<sequence length="69" mass="7501">MPHRNPSIPKYVDEIPEGLATRDQLKAAGLQPASDRPVALVELNAPNRQTLTGLFERAAAVPLDQEDPT</sequence>
<gene>
    <name evidence="1" type="ORF">CBQ26_00760</name>
</gene>
<accession>A0A246BTP2</accession>
<dbReference type="EMBL" id="NHMK01000003">
    <property type="protein sequence ID" value="OWL99023.1"/>
    <property type="molecule type" value="Genomic_DNA"/>
</dbReference>